<accession>A0A9W4U1U9</accession>
<feature type="region of interest" description="Disordered" evidence="1">
    <location>
        <begin position="216"/>
        <end position="297"/>
    </location>
</feature>
<gene>
    <name evidence="2" type="ORF">CANVERA_P5141</name>
</gene>
<proteinExistence type="predicted"/>
<evidence type="ECO:0000256" key="1">
    <source>
        <dbReference type="SAM" id="MobiDB-lite"/>
    </source>
</evidence>
<reference evidence="2" key="1">
    <citation type="submission" date="2022-12" db="EMBL/GenBank/DDBJ databases">
        <authorList>
            <person name="Brejova B."/>
        </authorList>
    </citation>
    <scope>NUCLEOTIDE SEQUENCE</scope>
</reference>
<dbReference type="AlphaFoldDB" id="A0A9W4U1U9"/>
<dbReference type="EMBL" id="CANTUO010000007">
    <property type="protein sequence ID" value="CAI5760633.1"/>
    <property type="molecule type" value="Genomic_DNA"/>
</dbReference>
<dbReference type="Proteomes" id="UP001152885">
    <property type="component" value="Unassembled WGS sequence"/>
</dbReference>
<sequence length="442" mass="51163">MNSVISYNALSTVPTIEQVVQSRNNKIKNTYDIPVLIFDFKLFSISGSIIFSDLNEIKTYTVLRANQLPPSMKKNHSLKDTLLPLTKLLSCSLNPSQYKKMLQNVKIPPIGLLIGRINFDLRAKNNRFLDGLLNEIKIINKENVDSVIAGIESQFTLLLKRLKVEASSEIYNHVIEAYDLLRFEEKEESWETKFERLREEAPDEFDKQMRIYTQKRMNEDTSHENDQVMKKPKNGLQNESSKKDGQICKKENNESSQDSKKTKTESPDQSINTSIESSNVLSQDKLHQKSSSPQDQEETQILYAGNLYNSQLMSQLITIEKITIPELIHLSTFNVMDRVFMIRVSISSMIPNIPVDIIKNQIHLMPFKITVLDEFKNKLEVKLEYHDHLLQFFQIPNCKSSNFSPLRSKLDSSISNRSKLKSLKIRYYKDYWQLLSLLDDIA</sequence>
<feature type="compositionally biased region" description="Basic and acidic residues" evidence="1">
    <location>
        <begin position="240"/>
        <end position="266"/>
    </location>
</feature>
<dbReference type="OrthoDB" id="4075427at2759"/>
<evidence type="ECO:0000313" key="2">
    <source>
        <dbReference type="EMBL" id="CAI5760633.1"/>
    </source>
</evidence>
<protein>
    <submittedName>
        <fullName evidence="2">Uncharacterized protein</fullName>
    </submittedName>
</protein>
<keyword evidence="3" id="KW-1185">Reference proteome</keyword>
<organism evidence="2 3">
    <name type="scientific">Candida verbasci</name>
    <dbReference type="NCBI Taxonomy" id="1227364"/>
    <lineage>
        <taxon>Eukaryota</taxon>
        <taxon>Fungi</taxon>
        <taxon>Dikarya</taxon>
        <taxon>Ascomycota</taxon>
        <taxon>Saccharomycotina</taxon>
        <taxon>Pichiomycetes</taxon>
        <taxon>Debaryomycetaceae</taxon>
        <taxon>Candida/Lodderomyces clade</taxon>
        <taxon>Candida</taxon>
    </lineage>
</organism>
<feature type="compositionally biased region" description="Polar residues" evidence="1">
    <location>
        <begin position="267"/>
        <end position="282"/>
    </location>
</feature>
<evidence type="ECO:0000313" key="3">
    <source>
        <dbReference type="Proteomes" id="UP001152885"/>
    </source>
</evidence>
<comment type="caution">
    <text evidence="2">The sequence shown here is derived from an EMBL/GenBank/DDBJ whole genome shotgun (WGS) entry which is preliminary data.</text>
</comment>
<feature type="compositionally biased region" description="Basic and acidic residues" evidence="1">
    <location>
        <begin position="216"/>
        <end position="229"/>
    </location>
</feature>
<name>A0A9W4U1U9_9ASCO</name>